<name>A0A834LFF0_RHOSS</name>
<comment type="caution">
    <text evidence="1">The sequence shown here is derived from an EMBL/GenBank/DDBJ whole genome shotgun (WGS) entry which is preliminary data.</text>
</comment>
<reference evidence="1" key="1">
    <citation type="submission" date="2019-11" db="EMBL/GenBank/DDBJ databases">
        <authorList>
            <person name="Liu Y."/>
            <person name="Hou J."/>
            <person name="Li T.-Q."/>
            <person name="Guan C.-H."/>
            <person name="Wu X."/>
            <person name="Wu H.-Z."/>
            <person name="Ling F."/>
            <person name="Zhang R."/>
            <person name="Shi X.-G."/>
            <person name="Ren J.-P."/>
            <person name="Chen E.-F."/>
            <person name="Sun J.-M."/>
        </authorList>
    </citation>
    <scope>NUCLEOTIDE SEQUENCE</scope>
    <source>
        <strain evidence="1">Adult_tree_wgs_1</strain>
        <tissue evidence="1">Leaves</tissue>
    </source>
</reference>
<proteinExistence type="predicted"/>
<accession>A0A834LFF0</accession>
<dbReference type="Proteomes" id="UP000626092">
    <property type="component" value="Unassembled WGS sequence"/>
</dbReference>
<protein>
    <submittedName>
        <fullName evidence="1">Uncharacterized protein</fullName>
    </submittedName>
</protein>
<organism evidence="1 2">
    <name type="scientific">Rhododendron simsii</name>
    <name type="common">Sims's rhododendron</name>
    <dbReference type="NCBI Taxonomy" id="118357"/>
    <lineage>
        <taxon>Eukaryota</taxon>
        <taxon>Viridiplantae</taxon>
        <taxon>Streptophyta</taxon>
        <taxon>Embryophyta</taxon>
        <taxon>Tracheophyta</taxon>
        <taxon>Spermatophyta</taxon>
        <taxon>Magnoliopsida</taxon>
        <taxon>eudicotyledons</taxon>
        <taxon>Gunneridae</taxon>
        <taxon>Pentapetalae</taxon>
        <taxon>asterids</taxon>
        <taxon>Ericales</taxon>
        <taxon>Ericaceae</taxon>
        <taxon>Ericoideae</taxon>
        <taxon>Rhodoreae</taxon>
        <taxon>Rhododendron</taxon>
    </lineage>
</organism>
<evidence type="ECO:0000313" key="2">
    <source>
        <dbReference type="Proteomes" id="UP000626092"/>
    </source>
</evidence>
<dbReference type="EMBL" id="WJXA01000009">
    <property type="protein sequence ID" value="KAF7132813.1"/>
    <property type="molecule type" value="Genomic_DNA"/>
</dbReference>
<dbReference type="OrthoDB" id="1703535at2759"/>
<gene>
    <name evidence="1" type="ORF">RHSIM_Rhsim09G0026000</name>
</gene>
<sequence length="282" mass="32790">MYLQLYEEPKLEGTSIQYYKLGKLKDGVEVGITSLSRSIEVSRATKINIVSFGNIEDMAAQFWTLRYCAGDFVLKTHFVDEVASAMIVESFDEDIIMGLNKTYKSRLKDSRAKLWNFPCAKPSKVFSNFDFESEHQDEDVIAGHRARLHMPGDIGNFLKVLNDETLLEDIGQKLNHPHLFFVCFFVDNGNVDLSWLLNNPAFWDEKKRQLWIADLWECVNSPGKETSNVFNRYPAAKHEKWREIVVEGSCWHDVVKRYEVDKVRYGVQNEFRKRILISMECL</sequence>
<keyword evidence="2" id="KW-1185">Reference proteome</keyword>
<dbReference type="AlphaFoldDB" id="A0A834LFF0"/>
<evidence type="ECO:0000313" key="1">
    <source>
        <dbReference type="EMBL" id="KAF7132813.1"/>
    </source>
</evidence>